<evidence type="ECO:0000256" key="3">
    <source>
        <dbReference type="ARBA" id="ARBA00023163"/>
    </source>
</evidence>
<dbReference type="Pfam" id="PF07729">
    <property type="entry name" value="FCD"/>
    <property type="match status" value="1"/>
</dbReference>
<dbReference type="PANTHER" id="PTHR43537:SF49">
    <property type="entry name" value="TRANSCRIPTIONAL REGULATORY PROTEIN"/>
    <property type="match status" value="1"/>
</dbReference>
<dbReference type="SUPFAM" id="SSF48008">
    <property type="entry name" value="GntR ligand-binding domain-like"/>
    <property type="match status" value="1"/>
</dbReference>
<evidence type="ECO:0000313" key="6">
    <source>
        <dbReference type="Proteomes" id="UP001156694"/>
    </source>
</evidence>
<dbReference type="InterPro" id="IPR008920">
    <property type="entry name" value="TF_FadR/GntR_C"/>
</dbReference>
<dbReference type="PANTHER" id="PTHR43537">
    <property type="entry name" value="TRANSCRIPTIONAL REGULATOR, GNTR FAMILY"/>
    <property type="match status" value="1"/>
</dbReference>
<gene>
    <name evidence="5" type="ORF">GCM10007939_21080</name>
</gene>
<reference evidence="6" key="1">
    <citation type="journal article" date="2019" name="Int. J. Syst. Evol. Microbiol.">
        <title>The Global Catalogue of Microorganisms (GCM) 10K type strain sequencing project: providing services to taxonomists for standard genome sequencing and annotation.</title>
        <authorList>
            <consortium name="The Broad Institute Genomics Platform"/>
            <consortium name="The Broad Institute Genome Sequencing Center for Infectious Disease"/>
            <person name="Wu L."/>
            <person name="Ma J."/>
        </authorList>
    </citation>
    <scope>NUCLEOTIDE SEQUENCE [LARGE SCALE GENOMIC DNA]</scope>
    <source>
        <strain evidence="6">NBRC 110140</strain>
    </source>
</reference>
<evidence type="ECO:0000313" key="5">
    <source>
        <dbReference type="EMBL" id="GLQ35825.1"/>
    </source>
</evidence>
<dbReference type="InterPro" id="IPR011711">
    <property type="entry name" value="GntR_C"/>
</dbReference>
<dbReference type="Pfam" id="PF00392">
    <property type="entry name" value="GntR"/>
    <property type="match status" value="1"/>
</dbReference>
<keyword evidence="6" id="KW-1185">Reference proteome</keyword>
<feature type="domain" description="HTH gntR-type" evidence="4">
    <location>
        <begin position="7"/>
        <end position="74"/>
    </location>
</feature>
<keyword evidence="3" id="KW-0804">Transcription</keyword>
<dbReference type="SMART" id="SM00345">
    <property type="entry name" value="HTH_GNTR"/>
    <property type="match status" value="1"/>
</dbReference>
<dbReference type="InterPro" id="IPR036388">
    <property type="entry name" value="WH-like_DNA-bd_sf"/>
</dbReference>
<sequence length="203" mass="23030">MSTARSETISEQILATLSEEIIRGVLPADERLRQDYIARRFDTSHVPVREALLRLEARGLAISIPRRGVRVAAIGANDIREIKAMRLALEPVALHHAALRFTPRDLARARAAQMACDQASDLYEWEAKNRAFHAAILAPCGMPRMLRATESLQFLAARHILHLLANRWEQRVDRDHHAIIAAIARRDADRAVLVLKKHLQRLR</sequence>
<dbReference type="Proteomes" id="UP001156694">
    <property type="component" value="Unassembled WGS sequence"/>
</dbReference>
<dbReference type="InterPro" id="IPR036390">
    <property type="entry name" value="WH_DNA-bd_sf"/>
</dbReference>
<dbReference type="SUPFAM" id="SSF46785">
    <property type="entry name" value="Winged helix' DNA-binding domain"/>
    <property type="match status" value="1"/>
</dbReference>
<protein>
    <submittedName>
        <fullName evidence="5">GntR family transcriptional regulator</fullName>
    </submittedName>
</protein>
<dbReference type="SMART" id="SM00895">
    <property type="entry name" value="FCD"/>
    <property type="match status" value="1"/>
</dbReference>
<evidence type="ECO:0000256" key="2">
    <source>
        <dbReference type="ARBA" id="ARBA00023125"/>
    </source>
</evidence>
<organism evidence="5 6">
    <name type="scientific">Amylibacter marinus</name>
    <dbReference type="NCBI Taxonomy" id="1475483"/>
    <lineage>
        <taxon>Bacteria</taxon>
        <taxon>Pseudomonadati</taxon>
        <taxon>Pseudomonadota</taxon>
        <taxon>Alphaproteobacteria</taxon>
        <taxon>Rhodobacterales</taxon>
        <taxon>Paracoccaceae</taxon>
        <taxon>Amylibacter</taxon>
    </lineage>
</organism>
<dbReference type="EMBL" id="BSNN01000005">
    <property type="protein sequence ID" value="GLQ35825.1"/>
    <property type="molecule type" value="Genomic_DNA"/>
</dbReference>
<accession>A0ABQ5VWM6</accession>
<evidence type="ECO:0000259" key="4">
    <source>
        <dbReference type="PROSITE" id="PS50949"/>
    </source>
</evidence>
<name>A0ABQ5VWM6_9RHOB</name>
<comment type="caution">
    <text evidence="5">The sequence shown here is derived from an EMBL/GenBank/DDBJ whole genome shotgun (WGS) entry which is preliminary data.</text>
</comment>
<keyword evidence="2" id="KW-0238">DNA-binding</keyword>
<dbReference type="Gene3D" id="1.10.10.10">
    <property type="entry name" value="Winged helix-like DNA-binding domain superfamily/Winged helix DNA-binding domain"/>
    <property type="match status" value="1"/>
</dbReference>
<dbReference type="Gene3D" id="1.20.120.530">
    <property type="entry name" value="GntR ligand-binding domain-like"/>
    <property type="match status" value="1"/>
</dbReference>
<dbReference type="InterPro" id="IPR000524">
    <property type="entry name" value="Tscrpt_reg_HTH_GntR"/>
</dbReference>
<dbReference type="RefSeq" id="WP_284378825.1">
    <property type="nucleotide sequence ID" value="NZ_BSNN01000005.1"/>
</dbReference>
<keyword evidence="1" id="KW-0805">Transcription regulation</keyword>
<evidence type="ECO:0000256" key="1">
    <source>
        <dbReference type="ARBA" id="ARBA00023015"/>
    </source>
</evidence>
<dbReference type="CDD" id="cd07377">
    <property type="entry name" value="WHTH_GntR"/>
    <property type="match status" value="1"/>
</dbReference>
<dbReference type="PROSITE" id="PS50949">
    <property type="entry name" value="HTH_GNTR"/>
    <property type="match status" value="1"/>
</dbReference>
<proteinExistence type="predicted"/>